<evidence type="ECO:0000256" key="4">
    <source>
        <dbReference type="PROSITE-ProRule" id="PRU00433"/>
    </source>
</evidence>
<feature type="chain" id="PRO_5011961929" evidence="6">
    <location>
        <begin position="21"/>
        <end position="151"/>
    </location>
</feature>
<evidence type="ECO:0000313" key="9">
    <source>
        <dbReference type="Proteomes" id="UP000190774"/>
    </source>
</evidence>
<sequence length="151" mass="15594">MKTAFLSAIIMGFIAPSLIAQVPAASYALCAACHGPDGKGIGAGTPVPMAPALGGSKLVASGDGELFASIVFTGIAKEDAKFLGMMAPLGAVMKDEDLADMLTYVRSNFGNTASPVTVSQVKAWREKYNGKPMQKRTDLEKQATTGVAAKP</sequence>
<feature type="compositionally biased region" description="Basic and acidic residues" evidence="5">
    <location>
        <begin position="130"/>
        <end position="141"/>
    </location>
</feature>
<gene>
    <name evidence="8" type="ORF">SAMN02745166_03453</name>
</gene>
<dbReference type="PANTHER" id="PTHR35008">
    <property type="entry name" value="BLL4482 PROTEIN-RELATED"/>
    <property type="match status" value="1"/>
</dbReference>
<dbReference type="SUPFAM" id="SSF46626">
    <property type="entry name" value="Cytochrome c"/>
    <property type="match status" value="1"/>
</dbReference>
<feature type="signal peptide" evidence="6">
    <location>
        <begin position="1"/>
        <end position="20"/>
    </location>
</feature>
<dbReference type="PANTHER" id="PTHR35008:SF4">
    <property type="entry name" value="BLL4482 PROTEIN"/>
    <property type="match status" value="1"/>
</dbReference>
<proteinExistence type="predicted"/>
<dbReference type="Gene3D" id="1.10.760.10">
    <property type="entry name" value="Cytochrome c-like domain"/>
    <property type="match status" value="1"/>
</dbReference>
<dbReference type="STRING" id="48467.SAMN02745166_03453"/>
<evidence type="ECO:0000256" key="3">
    <source>
        <dbReference type="ARBA" id="ARBA00023004"/>
    </source>
</evidence>
<dbReference type="Proteomes" id="UP000190774">
    <property type="component" value="Unassembled WGS sequence"/>
</dbReference>
<dbReference type="GO" id="GO:0020037">
    <property type="term" value="F:heme binding"/>
    <property type="evidence" value="ECO:0007669"/>
    <property type="project" value="InterPro"/>
</dbReference>
<dbReference type="OrthoDB" id="9809720at2"/>
<dbReference type="RefSeq" id="WP_078814646.1">
    <property type="nucleotide sequence ID" value="NZ_FUYE01000012.1"/>
</dbReference>
<evidence type="ECO:0000256" key="5">
    <source>
        <dbReference type="SAM" id="MobiDB-lite"/>
    </source>
</evidence>
<feature type="domain" description="Cytochrome c" evidence="7">
    <location>
        <begin position="1"/>
        <end position="109"/>
    </location>
</feature>
<name>A0A1T4YJ92_9BACT</name>
<dbReference type="GO" id="GO:0009055">
    <property type="term" value="F:electron transfer activity"/>
    <property type="evidence" value="ECO:0007669"/>
    <property type="project" value="InterPro"/>
</dbReference>
<keyword evidence="3 4" id="KW-0408">Iron</keyword>
<dbReference type="AlphaFoldDB" id="A0A1T4YJ92"/>
<dbReference type="InterPro" id="IPR036909">
    <property type="entry name" value="Cyt_c-like_dom_sf"/>
</dbReference>
<dbReference type="GO" id="GO:0046872">
    <property type="term" value="F:metal ion binding"/>
    <property type="evidence" value="ECO:0007669"/>
    <property type="project" value="UniProtKB-KW"/>
</dbReference>
<dbReference type="Pfam" id="PF00034">
    <property type="entry name" value="Cytochrom_C"/>
    <property type="match status" value="1"/>
</dbReference>
<evidence type="ECO:0000256" key="2">
    <source>
        <dbReference type="ARBA" id="ARBA00022723"/>
    </source>
</evidence>
<protein>
    <submittedName>
        <fullName evidence="8">Cytochrome c</fullName>
    </submittedName>
</protein>
<dbReference type="InterPro" id="IPR009056">
    <property type="entry name" value="Cyt_c-like_dom"/>
</dbReference>
<dbReference type="EMBL" id="FUYE01000012">
    <property type="protein sequence ID" value="SKB01770.1"/>
    <property type="molecule type" value="Genomic_DNA"/>
</dbReference>
<organism evidence="8 9">
    <name type="scientific">Prosthecobacter debontii</name>
    <dbReference type="NCBI Taxonomy" id="48467"/>
    <lineage>
        <taxon>Bacteria</taxon>
        <taxon>Pseudomonadati</taxon>
        <taxon>Verrucomicrobiota</taxon>
        <taxon>Verrucomicrobiia</taxon>
        <taxon>Verrucomicrobiales</taxon>
        <taxon>Verrucomicrobiaceae</taxon>
        <taxon>Prosthecobacter</taxon>
    </lineage>
</organism>
<keyword evidence="2 4" id="KW-0479">Metal-binding</keyword>
<evidence type="ECO:0000313" key="8">
    <source>
        <dbReference type="EMBL" id="SKB01770.1"/>
    </source>
</evidence>
<keyword evidence="6" id="KW-0732">Signal</keyword>
<evidence type="ECO:0000259" key="7">
    <source>
        <dbReference type="PROSITE" id="PS51007"/>
    </source>
</evidence>
<dbReference type="PROSITE" id="PS51007">
    <property type="entry name" value="CYTC"/>
    <property type="match status" value="1"/>
</dbReference>
<keyword evidence="1 4" id="KW-0349">Heme</keyword>
<dbReference type="InterPro" id="IPR051459">
    <property type="entry name" value="Cytochrome_c-type_DH"/>
</dbReference>
<feature type="region of interest" description="Disordered" evidence="5">
    <location>
        <begin position="130"/>
        <end position="151"/>
    </location>
</feature>
<evidence type="ECO:0000256" key="6">
    <source>
        <dbReference type="SAM" id="SignalP"/>
    </source>
</evidence>
<evidence type="ECO:0000256" key="1">
    <source>
        <dbReference type="ARBA" id="ARBA00022617"/>
    </source>
</evidence>
<reference evidence="9" key="1">
    <citation type="submission" date="2017-02" db="EMBL/GenBank/DDBJ databases">
        <authorList>
            <person name="Varghese N."/>
            <person name="Submissions S."/>
        </authorList>
    </citation>
    <scope>NUCLEOTIDE SEQUENCE [LARGE SCALE GENOMIC DNA]</scope>
    <source>
        <strain evidence="9">ATCC 700200</strain>
    </source>
</reference>
<accession>A0A1T4YJ92</accession>
<keyword evidence="9" id="KW-1185">Reference proteome</keyword>